<feature type="transmembrane region" description="Helical" evidence="1">
    <location>
        <begin position="94"/>
        <end position="121"/>
    </location>
</feature>
<evidence type="ECO:0000256" key="1">
    <source>
        <dbReference type="SAM" id="Phobius"/>
    </source>
</evidence>
<dbReference type="InterPro" id="IPR019427">
    <property type="entry name" value="7TM_GPCR_serpentine_rcpt_Srw"/>
</dbReference>
<dbReference type="SUPFAM" id="SSF81321">
    <property type="entry name" value="Family A G protein-coupled receptor-like"/>
    <property type="match status" value="1"/>
</dbReference>
<evidence type="ECO:0000313" key="2">
    <source>
        <dbReference type="Proteomes" id="UP000095282"/>
    </source>
</evidence>
<organism evidence="2 3">
    <name type="scientific">Caenorhabditis tropicalis</name>
    <dbReference type="NCBI Taxonomy" id="1561998"/>
    <lineage>
        <taxon>Eukaryota</taxon>
        <taxon>Metazoa</taxon>
        <taxon>Ecdysozoa</taxon>
        <taxon>Nematoda</taxon>
        <taxon>Chromadorea</taxon>
        <taxon>Rhabditida</taxon>
        <taxon>Rhabditina</taxon>
        <taxon>Rhabditomorpha</taxon>
        <taxon>Rhabditoidea</taxon>
        <taxon>Rhabditidae</taxon>
        <taxon>Peloderinae</taxon>
        <taxon>Caenorhabditis</taxon>
    </lineage>
</organism>
<proteinExistence type="predicted"/>
<evidence type="ECO:0000313" key="3">
    <source>
        <dbReference type="WBParaSite" id="Csp11.Scaffold630.g20114.t2"/>
    </source>
</evidence>
<sequence length="219" mass="24684">MKGVYNEFAFVLLFEFLFRHLNVLISIFGIIFNILHFSVLIRKPLRTEPVFIMMLVICICDLLQLFIMIPDDIIYINKTRDPNGCFGVNTYSEAIYVIAADILARFASFVSTWMAVLMVAFKAASIQFVSSSWSTTLLEPSTTYKASTIVIVISVIYISIYDVIYIKETSDPNGCIGMSTYSRAIHEIAADILSRFASFVSTWMAVLMAVFKAVSIQVN</sequence>
<dbReference type="eggNOG" id="ENOG502TIDA">
    <property type="taxonomic scope" value="Eukaryota"/>
</dbReference>
<keyword evidence="2" id="KW-1185">Reference proteome</keyword>
<reference evidence="3" key="1">
    <citation type="submission" date="2016-11" db="UniProtKB">
        <authorList>
            <consortium name="WormBaseParasite"/>
        </authorList>
    </citation>
    <scope>IDENTIFICATION</scope>
</reference>
<feature type="transmembrane region" description="Helical" evidence="1">
    <location>
        <begin position="50"/>
        <end position="69"/>
    </location>
</feature>
<feature type="transmembrane region" description="Helical" evidence="1">
    <location>
        <begin position="192"/>
        <end position="214"/>
    </location>
</feature>
<dbReference type="PANTHER" id="PTHR22751">
    <property type="entry name" value="G-PROTEIN COUPLED RECEPTOR-RELATED"/>
    <property type="match status" value="1"/>
</dbReference>
<protein>
    <submittedName>
        <fullName evidence="3">G_PROTEIN_RECEP_F1_2 domain-containing protein</fullName>
    </submittedName>
</protein>
<feature type="transmembrane region" description="Helical" evidence="1">
    <location>
        <begin position="142"/>
        <end position="160"/>
    </location>
</feature>
<accession>A0A1I7UWR6</accession>
<keyword evidence="1" id="KW-1133">Transmembrane helix</keyword>
<keyword evidence="1" id="KW-0812">Transmembrane</keyword>
<dbReference type="WBParaSite" id="Csp11.Scaffold630.g20114.t2">
    <property type="protein sequence ID" value="Csp11.Scaffold630.g20114.t2"/>
    <property type="gene ID" value="Csp11.Scaffold630.g20114"/>
</dbReference>
<feature type="transmembrane region" description="Helical" evidence="1">
    <location>
        <begin position="20"/>
        <end position="41"/>
    </location>
</feature>
<dbReference type="Pfam" id="PF10324">
    <property type="entry name" value="7TM_GPCR_Srw"/>
    <property type="match status" value="1"/>
</dbReference>
<dbReference type="Gene3D" id="1.20.1070.10">
    <property type="entry name" value="Rhodopsin 7-helix transmembrane proteins"/>
    <property type="match status" value="1"/>
</dbReference>
<name>A0A1I7UWR6_9PELO</name>
<dbReference type="Proteomes" id="UP000095282">
    <property type="component" value="Unplaced"/>
</dbReference>
<keyword evidence="1" id="KW-0472">Membrane</keyword>
<dbReference type="GO" id="GO:0008528">
    <property type="term" value="F:G protein-coupled peptide receptor activity"/>
    <property type="evidence" value="ECO:0007669"/>
    <property type="project" value="InterPro"/>
</dbReference>
<dbReference type="AlphaFoldDB" id="A0A1I7UWR6"/>
<dbReference type="PANTHER" id="PTHR22751:SF283">
    <property type="entry name" value="G-PROTEIN COUPLED RECEPTORS FAMILY 1 PROFILE DOMAIN-CONTAINING PROTEIN-RELATED"/>
    <property type="match status" value="1"/>
</dbReference>
<dbReference type="STRING" id="1561998.A0A1I7UWR6"/>